<protein>
    <submittedName>
        <fullName evidence="2">Class I SAM-dependent methyltransferase</fullName>
        <ecNumber evidence="2">2.1.-.-</ecNumber>
    </submittedName>
</protein>
<proteinExistence type="predicted"/>
<evidence type="ECO:0000259" key="1">
    <source>
        <dbReference type="Pfam" id="PF08241"/>
    </source>
</evidence>
<dbReference type="GO" id="GO:0008757">
    <property type="term" value="F:S-adenosylmethionine-dependent methyltransferase activity"/>
    <property type="evidence" value="ECO:0007669"/>
    <property type="project" value="InterPro"/>
</dbReference>
<evidence type="ECO:0000313" key="3">
    <source>
        <dbReference type="Proteomes" id="UP001432202"/>
    </source>
</evidence>
<keyword evidence="2" id="KW-0808">Transferase</keyword>
<name>A0AAX4KYW3_9CREN</name>
<evidence type="ECO:0000313" key="2">
    <source>
        <dbReference type="EMBL" id="WWQ59530.1"/>
    </source>
</evidence>
<accession>A0AAX4KYW3</accession>
<dbReference type="EC" id="2.1.-.-" evidence="2"/>
<reference evidence="2 3" key="1">
    <citation type="submission" date="2024-02" db="EMBL/GenBank/DDBJ databases">
        <title>STSV induces naive adaptation in Sulfolobus.</title>
        <authorList>
            <person name="Xiang X."/>
            <person name="Song M."/>
        </authorList>
    </citation>
    <scope>NUCLEOTIDE SEQUENCE [LARGE SCALE GENOMIC DNA]</scope>
    <source>
        <strain evidence="2 3">RT2</strain>
    </source>
</reference>
<dbReference type="EMBL" id="CP146016">
    <property type="protein sequence ID" value="WWQ59530.1"/>
    <property type="molecule type" value="Genomic_DNA"/>
</dbReference>
<dbReference type="RefSeq" id="WP_338598757.1">
    <property type="nucleotide sequence ID" value="NZ_CP146016.1"/>
</dbReference>
<feature type="domain" description="Methyltransferase type 11" evidence="1">
    <location>
        <begin position="56"/>
        <end position="157"/>
    </location>
</feature>
<dbReference type="GO" id="GO:0032259">
    <property type="term" value="P:methylation"/>
    <property type="evidence" value="ECO:0007669"/>
    <property type="project" value="UniProtKB-KW"/>
</dbReference>
<dbReference type="GeneID" id="89336803"/>
<dbReference type="AlphaFoldDB" id="A0AAX4KYW3"/>
<keyword evidence="3" id="KW-1185">Reference proteome</keyword>
<gene>
    <name evidence="2" type="ORF">V6M85_08500</name>
</gene>
<dbReference type="Proteomes" id="UP001432202">
    <property type="component" value="Chromosome"/>
</dbReference>
<sequence length="195" mass="22812">MSIFNDTHPELTRLGIKLDNVDSRYKPVWRMGISIDEMIYIARRLYPLIKDGRNVLDLACGNGLITVILSKLMQGSEFHAIDDWEKVAKHEVMRNIEIDNAKINLSDFRNGYELPYRDEYFDVVYSVMFLSNIGKEGRTKIGNEVKRVLRNDGRFVIVDTLVFRGKIKKELASLFNLEWYGEENGFSFFLYKRVK</sequence>
<keyword evidence="2" id="KW-0489">Methyltransferase</keyword>
<dbReference type="Gene3D" id="3.40.50.150">
    <property type="entry name" value="Vaccinia Virus protein VP39"/>
    <property type="match status" value="1"/>
</dbReference>
<dbReference type="SUPFAM" id="SSF53335">
    <property type="entry name" value="S-adenosyl-L-methionine-dependent methyltransferases"/>
    <property type="match status" value="1"/>
</dbReference>
<dbReference type="CDD" id="cd02440">
    <property type="entry name" value="AdoMet_MTases"/>
    <property type="match status" value="1"/>
</dbReference>
<organism evidence="2 3">
    <name type="scientific">Sulfolobus tengchongensis</name>
    <dbReference type="NCBI Taxonomy" id="207809"/>
    <lineage>
        <taxon>Archaea</taxon>
        <taxon>Thermoproteota</taxon>
        <taxon>Thermoprotei</taxon>
        <taxon>Sulfolobales</taxon>
        <taxon>Sulfolobaceae</taxon>
        <taxon>Sulfolobus</taxon>
    </lineage>
</organism>
<dbReference type="InterPro" id="IPR013216">
    <property type="entry name" value="Methyltransf_11"/>
</dbReference>
<dbReference type="InterPro" id="IPR029063">
    <property type="entry name" value="SAM-dependent_MTases_sf"/>
</dbReference>
<dbReference type="Pfam" id="PF08241">
    <property type="entry name" value="Methyltransf_11"/>
    <property type="match status" value="1"/>
</dbReference>